<dbReference type="OMA" id="GEKDQMN"/>
<dbReference type="InterPro" id="IPR050380">
    <property type="entry name" value="Immune_Resp_Modulators"/>
</dbReference>
<reference evidence="4" key="2">
    <citation type="submission" date="2025-08" db="UniProtKB">
        <authorList>
            <consortium name="Ensembl"/>
        </authorList>
    </citation>
    <scope>IDENTIFICATION</scope>
</reference>
<dbReference type="PANTHER" id="PTHR23411">
    <property type="entry name" value="TAPASIN"/>
    <property type="match status" value="1"/>
</dbReference>
<keyword evidence="1" id="KW-0393">Immunoglobulin domain</keyword>
<feature type="domain" description="Ig-like" evidence="3">
    <location>
        <begin position="45"/>
        <end position="128"/>
    </location>
</feature>
<keyword evidence="2" id="KW-0732">Signal</keyword>
<dbReference type="GeneID" id="108438695"/>
<evidence type="ECO:0000256" key="1">
    <source>
        <dbReference type="ARBA" id="ARBA00023319"/>
    </source>
</evidence>
<dbReference type="InterPro" id="IPR007110">
    <property type="entry name" value="Ig-like_dom"/>
</dbReference>
<dbReference type="Pfam" id="PF07654">
    <property type="entry name" value="C1-set"/>
    <property type="match status" value="1"/>
</dbReference>
<evidence type="ECO:0000259" key="3">
    <source>
        <dbReference type="PROSITE" id="PS50835"/>
    </source>
</evidence>
<reference evidence="4 5" key="1">
    <citation type="submission" date="2020-10" db="EMBL/GenBank/DDBJ databases">
        <title>Pygocentrus nattereri (red-bellied piranha) genome, fPygNat1, primary haplotype.</title>
        <authorList>
            <person name="Myers G."/>
            <person name="Meyer A."/>
            <person name="Karagic N."/>
            <person name="Pippel M."/>
            <person name="Winkler S."/>
            <person name="Tracey A."/>
            <person name="Wood J."/>
            <person name="Formenti G."/>
            <person name="Howe K."/>
            <person name="Fedrigo O."/>
            <person name="Jarvis E.D."/>
        </authorList>
    </citation>
    <scope>NUCLEOTIDE SEQUENCE [LARGE SCALE GENOMIC DNA]</scope>
</reference>
<dbReference type="Gene3D" id="2.60.40.10">
    <property type="entry name" value="Immunoglobulins"/>
    <property type="match status" value="1"/>
</dbReference>
<dbReference type="InterPro" id="IPR036179">
    <property type="entry name" value="Ig-like_dom_sf"/>
</dbReference>
<dbReference type="STRING" id="42514.ENSPNAP00000027699"/>
<feature type="signal peptide" evidence="2">
    <location>
        <begin position="1"/>
        <end position="18"/>
    </location>
</feature>
<proteinExistence type="predicted"/>
<accession>A0A3B4DXH6</accession>
<feature type="chain" id="PRO_5017243401" description="Ig-like domain-containing protein" evidence="2">
    <location>
        <begin position="19"/>
        <end position="149"/>
    </location>
</feature>
<dbReference type="InterPro" id="IPR013783">
    <property type="entry name" value="Ig-like_fold"/>
</dbReference>
<keyword evidence="5" id="KW-1185">Reference proteome</keyword>
<sequence>MKVEALITAVLLLSLSCAELEEKMISFSRGVQLIVKAIKIRTVAPKVQILAPVGLQTPTSERVILTCVIRELQSNQISITWKINNTVVSQKHSSGEVFKQPDGTFTALGFYFVPLHDWRSDDVYRCEVKQEGVIYYEEVWHSLCDQYVS</sequence>
<evidence type="ECO:0000256" key="2">
    <source>
        <dbReference type="SAM" id="SignalP"/>
    </source>
</evidence>
<dbReference type="InterPro" id="IPR003597">
    <property type="entry name" value="Ig_C1-set"/>
</dbReference>
<dbReference type="RefSeq" id="XP_037400998.1">
    <property type="nucleotide sequence ID" value="XM_037545101.1"/>
</dbReference>
<dbReference type="OrthoDB" id="8837635at2759"/>
<organism evidence="4 5">
    <name type="scientific">Pygocentrus nattereri</name>
    <name type="common">Red-bellied piranha</name>
    <dbReference type="NCBI Taxonomy" id="42514"/>
    <lineage>
        <taxon>Eukaryota</taxon>
        <taxon>Metazoa</taxon>
        <taxon>Chordata</taxon>
        <taxon>Craniata</taxon>
        <taxon>Vertebrata</taxon>
        <taxon>Euteleostomi</taxon>
        <taxon>Actinopterygii</taxon>
        <taxon>Neopterygii</taxon>
        <taxon>Teleostei</taxon>
        <taxon>Ostariophysi</taxon>
        <taxon>Characiformes</taxon>
        <taxon>Characoidei</taxon>
        <taxon>Pygocentrus</taxon>
    </lineage>
</organism>
<dbReference type="Ensembl" id="ENSPNAT00000001875.2">
    <property type="protein sequence ID" value="ENSPNAP00000027699.1"/>
    <property type="gene ID" value="ENSPNAG00000013236.2"/>
</dbReference>
<evidence type="ECO:0000313" key="5">
    <source>
        <dbReference type="Proteomes" id="UP001501920"/>
    </source>
</evidence>
<dbReference type="SMART" id="SM00407">
    <property type="entry name" value="IGc1"/>
    <property type="match status" value="1"/>
</dbReference>
<dbReference type="PROSITE" id="PS51257">
    <property type="entry name" value="PROKAR_LIPOPROTEIN"/>
    <property type="match status" value="1"/>
</dbReference>
<dbReference type="SUPFAM" id="SSF48726">
    <property type="entry name" value="Immunoglobulin"/>
    <property type="match status" value="1"/>
</dbReference>
<name>A0A3B4DXH6_PYGNA</name>
<dbReference type="AlphaFoldDB" id="A0A3B4DXH6"/>
<protein>
    <recommendedName>
        <fullName evidence="3">Ig-like domain-containing protein</fullName>
    </recommendedName>
</protein>
<evidence type="ECO:0000313" key="4">
    <source>
        <dbReference type="Ensembl" id="ENSPNAP00000027699.1"/>
    </source>
</evidence>
<dbReference type="Proteomes" id="UP001501920">
    <property type="component" value="Chromosome 15"/>
</dbReference>
<dbReference type="CDD" id="cd00098">
    <property type="entry name" value="IgC1"/>
    <property type="match status" value="1"/>
</dbReference>
<dbReference type="PROSITE" id="PS50835">
    <property type="entry name" value="IG_LIKE"/>
    <property type="match status" value="1"/>
</dbReference>
<reference evidence="4" key="3">
    <citation type="submission" date="2025-09" db="UniProtKB">
        <authorList>
            <consortium name="Ensembl"/>
        </authorList>
    </citation>
    <scope>IDENTIFICATION</scope>
</reference>
<dbReference type="GeneTree" id="ENSGT00980000198913"/>